<dbReference type="Pfam" id="PF03692">
    <property type="entry name" value="CxxCxxCC"/>
    <property type="match status" value="1"/>
</dbReference>
<proteinExistence type="predicted"/>
<dbReference type="InterPro" id="IPR005358">
    <property type="entry name" value="Puta_zinc/iron-chelating_dom"/>
</dbReference>
<protein>
    <submittedName>
        <fullName evidence="1">YkgJ family cysteine cluster protein</fullName>
    </submittedName>
</protein>
<evidence type="ECO:0000313" key="1">
    <source>
        <dbReference type="EMBL" id="MFD0963392.1"/>
    </source>
</evidence>
<organism evidence="1 2">
    <name type="scientific">Pseudofulvibacter geojedonensis</name>
    <dbReference type="NCBI Taxonomy" id="1123758"/>
    <lineage>
        <taxon>Bacteria</taxon>
        <taxon>Pseudomonadati</taxon>
        <taxon>Bacteroidota</taxon>
        <taxon>Flavobacteriia</taxon>
        <taxon>Flavobacteriales</taxon>
        <taxon>Flavobacteriaceae</taxon>
        <taxon>Pseudofulvibacter</taxon>
    </lineage>
</organism>
<accession>A0ABW3I1E6</accession>
<sequence>MEDILKELPKLAAEKKEESKKFFKRLKKRVPKNLDYTMQELHEEEFERTDCLECGNCCKTTSPLFIRKDIERISKHLKMKEHQFVSQYLEMDSDGFMVLQQSPCAFLAEDNYCLIYDVRPNACKEYPHTNRRKFQQLTDLTLKNTEICPAAYNIVEAMKKRIKLK</sequence>
<comment type="caution">
    <text evidence="1">The sequence shown here is derived from an EMBL/GenBank/DDBJ whole genome shotgun (WGS) entry which is preliminary data.</text>
</comment>
<evidence type="ECO:0000313" key="2">
    <source>
        <dbReference type="Proteomes" id="UP001596997"/>
    </source>
</evidence>
<keyword evidence="2" id="KW-1185">Reference proteome</keyword>
<gene>
    <name evidence="1" type="ORF">ACFQ1O_05215</name>
</gene>
<dbReference type="PANTHER" id="PTHR35866">
    <property type="entry name" value="PUTATIVE-RELATED"/>
    <property type="match status" value="1"/>
</dbReference>
<dbReference type="EMBL" id="JBHTJM010000006">
    <property type="protein sequence ID" value="MFD0963392.1"/>
    <property type="molecule type" value="Genomic_DNA"/>
</dbReference>
<name>A0ABW3I1E6_9FLAO</name>
<reference evidence="2" key="1">
    <citation type="journal article" date="2019" name="Int. J. Syst. Evol. Microbiol.">
        <title>The Global Catalogue of Microorganisms (GCM) 10K type strain sequencing project: providing services to taxonomists for standard genome sequencing and annotation.</title>
        <authorList>
            <consortium name="The Broad Institute Genomics Platform"/>
            <consortium name="The Broad Institute Genome Sequencing Center for Infectious Disease"/>
            <person name="Wu L."/>
            <person name="Ma J."/>
        </authorList>
    </citation>
    <scope>NUCLEOTIDE SEQUENCE [LARGE SCALE GENOMIC DNA]</scope>
    <source>
        <strain evidence="2">CCUG 62114</strain>
    </source>
</reference>
<dbReference type="RefSeq" id="WP_377714063.1">
    <property type="nucleotide sequence ID" value="NZ_JBHTJM010000006.1"/>
</dbReference>
<dbReference type="Proteomes" id="UP001596997">
    <property type="component" value="Unassembled WGS sequence"/>
</dbReference>
<dbReference type="PANTHER" id="PTHR35866:SF1">
    <property type="entry name" value="YKGJ FAMILY CYSTEINE CLUSTER PROTEIN"/>
    <property type="match status" value="1"/>
</dbReference>